<protein>
    <submittedName>
        <fullName evidence="3">Uncharacterized protein</fullName>
    </submittedName>
</protein>
<dbReference type="GO" id="GO:0004531">
    <property type="term" value="F:deoxyribonuclease II activity"/>
    <property type="evidence" value="ECO:0007669"/>
    <property type="project" value="InterPro"/>
</dbReference>
<name>A0A6C0DAP1_9ZZZZ</name>
<organism evidence="3">
    <name type="scientific">viral metagenome</name>
    <dbReference type="NCBI Taxonomy" id="1070528"/>
    <lineage>
        <taxon>unclassified sequences</taxon>
        <taxon>metagenomes</taxon>
        <taxon>organismal metagenomes</taxon>
    </lineage>
</organism>
<dbReference type="GO" id="GO:0006309">
    <property type="term" value="P:apoptotic DNA fragmentation"/>
    <property type="evidence" value="ECO:0007669"/>
    <property type="project" value="TreeGrafter"/>
</dbReference>
<sequence length="274" mass="32391">MGLCFSKNNKKLALKFPHGLSYIEYDGKKSFIKKDNINNFLKNIYLYSKWNNWIVYNDENNQHTRKGHCKGIIAWNKNKISWLCHSVPKFPNIFSGNTISDIEDSELIYGQSFQYIEFDYNAIMIKNIMKQLDIMNANVYINNSDYKYKHVEEINVSKLIINNNIIHIAKSPNLEIDIYGDYIVKEYNYKWFVETWIRGHHINNHKVIDIKNLKFDNIEYTESQDHSKWAVSNNEYYFIGDLNRMTSQYKRGGGGFICKDIQIVNALNSLIYKS</sequence>
<dbReference type="Pfam" id="PF03265">
    <property type="entry name" value="DNase_II"/>
    <property type="match status" value="1"/>
</dbReference>
<evidence type="ECO:0000256" key="1">
    <source>
        <dbReference type="ARBA" id="ARBA00007527"/>
    </source>
</evidence>
<proteinExistence type="inferred from homology"/>
<dbReference type="PANTHER" id="PTHR10858">
    <property type="entry name" value="DEOXYRIBONUCLEASE II"/>
    <property type="match status" value="1"/>
</dbReference>
<dbReference type="EMBL" id="MN739570">
    <property type="protein sequence ID" value="QHT13483.1"/>
    <property type="molecule type" value="Genomic_DNA"/>
</dbReference>
<keyword evidence="2" id="KW-0378">Hydrolase</keyword>
<evidence type="ECO:0000256" key="2">
    <source>
        <dbReference type="ARBA" id="ARBA00022801"/>
    </source>
</evidence>
<comment type="similarity">
    <text evidence="1">Belongs to the DNase II family.</text>
</comment>
<dbReference type="PANTHER" id="PTHR10858:SF23">
    <property type="entry name" value="DEOXYRIBONUCLEASE II"/>
    <property type="match status" value="1"/>
</dbReference>
<evidence type="ECO:0000313" key="3">
    <source>
        <dbReference type="EMBL" id="QHT13483.1"/>
    </source>
</evidence>
<dbReference type="AlphaFoldDB" id="A0A6C0DAP1"/>
<accession>A0A6C0DAP1</accession>
<dbReference type="InterPro" id="IPR004947">
    <property type="entry name" value="DNase_II"/>
</dbReference>
<reference evidence="3" key="1">
    <citation type="journal article" date="2020" name="Nature">
        <title>Giant virus diversity and host interactions through global metagenomics.</title>
        <authorList>
            <person name="Schulz F."/>
            <person name="Roux S."/>
            <person name="Paez-Espino D."/>
            <person name="Jungbluth S."/>
            <person name="Walsh D.A."/>
            <person name="Denef V.J."/>
            <person name="McMahon K.D."/>
            <person name="Konstantinidis K.T."/>
            <person name="Eloe-Fadrosh E.A."/>
            <person name="Kyrpides N.C."/>
            <person name="Woyke T."/>
        </authorList>
    </citation>
    <scope>NUCLEOTIDE SEQUENCE</scope>
    <source>
        <strain evidence="3">GVMAG-M-3300023174-131</strain>
    </source>
</reference>